<dbReference type="AlphaFoldDB" id="A0A9N8X3R5"/>
<organism evidence="1 2">
    <name type="scientific">Paraburkholderia saeva</name>
    <dbReference type="NCBI Taxonomy" id="2777537"/>
    <lineage>
        <taxon>Bacteria</taxon>
        <taxon>Pseudomonadati</taxon>
        <taxon>Pseudomonadota</taxon>
        <taxon>Betaproteobacteria</taxon>
        <taxon>Burkholderiales</taxon>
        <taxon>Burkholderiaceae</taxon>
        <taxon>Paraburkholderia</taxon>
    </lineage>
</organism>
<dbReference type="SUPFAM" id="SSF53335">
    <property type="entry name" value="S-adenosyl-L-methionine-dependent methyltransferases"/>
    <property type="match status" value="1"/>
</dbReference>
<accession>A0A9N8X3R5</accession>
<dbReference type="InterPro" id="IPR029063">
    <property type="entry name" value="SAM-dependent_MTases_sf"/>
</dbReference>
<protein>
    <recommendedName>
        <fullName evidence="3">Methyltransferase</fullName>
    </recommendedName>
</protein>
<dbReference type="Gene3D" id="3.40.50.150">
    <property type="entry name" value="Vaccinia Virus protein VP39"/>
    <property type="match status" value="1"/>
</dbReference>
<dbReference type="Pfam" id="PF05401">
    <property type="entry name" value="NodS"/>
    <property type="match status" value="1"/>
</dbReference>
<evidence type="ECO:0008006" key="3">
    <source>
        <dbReference type="Google" id="ProtNLM"/>
    </source>
</evidence>
<comment type="caution">
    <text evidence="1">The sequence shown here is derived from an EMBL/GenBank/DDBJ whole genome shotgun (WGS) entry which is preliminary data.</text>
</comment>
<evidence type="ECO:0000313" key="1">
    <source>
        <dbReference type="EMBL" id="CAG4917489.1"/>
    </source>
</evidence>
<reference evidence="1" key="1">
    <citation type="submission" date="2021-04" db="EMBL/GenBank/DDBJ databases">
        <authorList>
            <person name="Vanwijnsberghe S."/>
        </authorList>
    </citation>
    <scope>NUCLEOTIDE SEQUENCE</scope>
    <source>
        <strain evidence="1">LMG 31841</strain>
    </source>
</reference>
<dbReference type="GO" id="GO:0008757">
    <property type="term" value="F:S-adenosylmethionine-dependent methyltransferase activity"/>
    <property type="evidence" value="ECO:0007669"/>
    <property type="project" value="InterPro"/>
</dbReference>
<gene>
    <name evidence="1" type="ORF">LMG31841_04687</name>
</gene>
<evidence type="ECO:0000313" key="2">
    <source>
        <dbReference type="Proteomes" id="UP000789704"/>
    </source>
</evidence>
<keyword evidence="2" id="KW-1185">Reference proteome</keyword>
<proteinExistence type="predicted"/>
<dbReference type="RefSeq" id="WP_228882159.1">
    <property type="nucleotide sequence ID" value="NZ_CAJQZC010000010.1"/>
</dbReference>
<dbReference type="Proteomes" id="UP000789704">
    <property type="component" value="Unassembled WGS sequence"/>
</dbReference>
<sequence>MASPATCFDALYAISDDPWGLRARWYERRKRELTMAALPRERYRCAFEPGCSNGELSALLATRCDAVFALDLNGRAVQLARARLAGMPAVHVEQGSVPHAWPGREFDLIVLSEIAYYFDEAELETLAQKIRATLSADGTLIACHWRHRYDEAMQSAEAVHASLHTLCALPRIARHEESDLLLDVWTRHGASVAQEEGIA</sequence>
<dbReference type="GO" id="GO:0009312">
    <property type="term" value="P:oligosaccharide biosynthetic process"/>
    <property type="evidence" value="ECO:0007669"/>
    <property type="project" value="InterPro"/>
</dbReference>
<dbReference type="EMBL" id="CAJQZC010000010">
    <property type="protein sequence ID" value="CAG4917489.1"/>
    <property type="molecule type" value="Genomic_DNA"/>
</dbReference>
<dbReference type="InterPro" id="IPR008715">
    <property type="entry name" value="SAM-MeTfrase_NodS-like"/>
</dbReference>
<name>A0A9N8X3R5_9BURK</name>